<gene>
    <name evidence="3" type="ORF">JHE00_06010</name>
</gene>
<dbReference type="PANTHER" id="PTHR46268">
    <property type="entry name" value="STRESS RESPONSE PROTEIN NHAX"/>
    <property type="match status" value="1"/>
</dbReference>
<sequence length="301" mass="31177">MTTGDLSDGPIVVGTDGSANAADAVAWAATLAARRNRALRIVHAFTTIPGLRADAPPIADVNDAVTEEAGRVVAAAGDVAKAAAPDVRIETGVLNGDTAPALVAESRSASMVVLGATGRGGFTGMLTGSTAVAVTGHAECPVAVVRRRDDGTLAADDGPVLVGVDGSPLSECAIAVAFREASLRGVALVAVYAWRDVEYDGAYTRAPVQFAGGPHEQEQRELLAERLAGYRETYPDVEVERVVVLDRPRRQLLERSRTASLVVVGSRGRGGFRGLLLGSTSQALIQHAGCPVLVARNPRGR</sequence>
<dbReference type="PRINTS" id="PR01438">
    <property type="entry name" value="UNVRSLSTRESS"/>
</dbReference>
<dbReference type="InterPro" id="IPR006015">
    <property type="entry name" value="Universal_stress_UspA"/>
</dbReference>
<keyword evidence="4" id="KW-1185">Reference proteome</keyword>
<feature type="domain" description="UspA" evidence="2">
    <location>
        <begin position="10"/>
        <end position="146"/>
    </location>
</feature>
<dbReference type="Pfam" id="PF00582">
    <property type="entry name" value="Usp"/>
    <property type="match status" value="2"/>
</dbReference>
<dbReference type="EMBL" id="JAENJH010000001">
    <property type="protein sequence ID" value="MBK1783879.1"/>
    <property type="molecule type" value="Genomic_DNA"/>
</dbReference>
<proteinExistence type="inferred from homology"/>
<evidence type="ECO:0000313" key="3">
    <source>
        <dbReference type="EMBL" id="MBK1783879.1"/>
    </source>
</evidence>
<evidence type="ECO:0000259" key="2">
    <source>
        <dbReference type="Pfam" id="PF00582"/>
    </source>
</evidence>
<protein>
    <submittedName>
        <fullName evidence="3">Universal stress protein</fullName>
    </submittedName>
</protein>
<dbReference type="RefSeq" id="WP_200315500.1">
    <property type="nucleotide sequence ID" value="NZ_JAENJH010000001.1"/>
</dbReference>
<accession>A0A934V3M8</accession>
<dbReference type="SUPFAM" id="SSF52402">
    <property type="entry name" value="Adenine nucleotide alpha hydrolases-like"/>
    <property type="match status" value="2"/>
</dbReference>
<reference evidence="3" key="1">
    <citation type="submission" date="2020-12" db="EMBL/GenBank/DDBJ databases">
        <title>Prauserella sp. ASG 168, a novel actinomycete isolated from cave rock.</title>
        <authorList>
            <person name="Suriyachadkun C."/>
        </authorList>
    </citation>
    <scope>NUCLEOTIDE SEQUENCE</scope>
    <source>
        <strain evidence="3">ASG 168</strain>
    </source>
</reference>
<comment type="caution">
    <text evidence="3">The sequence shown here is derived from an EMBL/GenBank/DDBJ whole genome shotgun (WGS) entry which is preliminary data.</text>
</comment>
<name>A0A934V3M8_9PSEU</name>
<dbReference type="InterPro" id="IPR006016">
    <property type="entry name" value="UspA"/>
</dbReference>
<dbReference type="PANTHER" id="PTHR46268:SF6">
    <property type="entry name" value="UNIVERSAL STRESS PROTEIN UP12"/>
    <property type="match status" value="1"/>
</dbReference>
<dbReference type="Proteomes" id="UP000635245">
    <property type="component" value="Unassembled WGS sequence"/>
</dbReference>
<dbReference type="InterPro" id="IPR014729">
    <property type="entry name" value="Rossmann-like_a/b/a_fold"/>
</dbReference>
<dbReference type="Gene3D" id="3.40.50.620">
    <property type="entry name" value="HUPs"/>
    <property type="match status" value="2"/>
</dbReference>
<dbReference type="AlphaFoldDB" id="A0A934V3M8"/>
<evidence type="ECO:0000313" key="4">
    <source>
        <dbReference type="Proteomes" id="UP000635245"/>
    </source>
</evidence>
<evidence type="ECO:0000256" key="1">
    <source>
        <dbReference type="ARBA" id="ARBA00008791"/>
    </source>
</evidence>
<comment type="similarity">
    <text evidence="1">Belongs to the universal stress protein A family.</text>
</comment>
<organism evidence="3 4">
    <name type="scientific">Prauserella cavernicola</name>
    <dbReference type="NCBI Taxonomy" id="2800127"/>
    <lineage>
        <taxon>Bacteria</taxon>
        <taxon>Bacillati</taxon>
        <taxon>Actinomycetota</taxon>
        <taxon>Actinomycetes</taxon>
        <taxon>Pseudonocardiales</taxon>
        <taxon>Pseudonocardiaceae</taxon>
        <taxon>Prauserella</taxon>
    </lineage>
</organism>
<feature type="domain" description="UspA" evidence="2">
    <location>
        <begin position="159"/>
        <end position="296"/>
    </location>
</feature>